<evidence type="ECO:0000313" key="2">
    <source>
        <dbReference type="EMBL" id="CAB4211842.1"/>
    </source>
</evidence>
<reference evidence="2" key="1">
    <citation type="submission" date="2020-05" db="EMBL/GenBank/DDBJ databases">
        <authorList>
            <person name="Chiriac C."/>
            <person name="Salcher M."/>
            <person name="Ghai R."/>
            <person name="Kavagutti S V."/>
        </authorList>
    </citation>
    <scope>NUCLEOTIDE SEQUENCE</scope>
</reference>
<protein>
    <submittedName>
        <fullName evidence="2">Chitobiase/beta-hexosaminidase C-terminal domain containing protein</fullName>
    </submittedName>
</protein>
<sequence>MVIILLIAIFLFAPAAGYSAPSISGVSGTVSHGSTVTLSGSAFGTKTVAAPFKWDNFESGASGARLTTTGYSEYDGTGNGNYPTYSTARSYGVNDTKSVTHTLNATVEDFRDAGLTGMNTTEMYYTTRFYWETLSGSYSTNPVIKLWRINGTNPLGQACFYDSTNCRPHAYSSLRTDVTDWSGQAVGYSSDLTTLPDGREMAFSHSENASVDTSRGRWHRQEVYFKLSEPAGSSNGVFKTWLDGNLQYNFTGITRYADLAGRNLDSFLLPAMVSEVGDTTYRFFVDDLYVDKTASRVELCAGSTWATKGNCEVQPASAWSDTSAIIALNQGAFAGASTAYVYVVDSTNTANADGFSVTLGGTASDTTAPTTTASPAAGTYSATQTVALSCSDDTACASTQYCTGAACTPATTYTAPLSISATTTLRYRSADAVPNTETIKESVYMVTTAPTAGVCTTGLSYSTTPANGSCSVGTASPVSGTGPWTWTCAGLNSGATSGTCSASVAAVTPTSIWRYTIR</sequence>
<organism evidence="2">
    <name type="scientific">uncultured Caudovirales phage</name>
    <dbReference type="NCBI Taxonomy" id="2100421"/>
    <lineage>
        <taxon>Viruses</taxon>
        <taxon>Duplodnaviria</taxon>
        <taxon>Heunggongvirae</taxon>
        <taxon>Uroviricota</taxon>
        <taxon>Caudoviricetes</taxon>
        <taxon>Peduoviridae</taxon>
        <taxon>Maltschvirus</taxon>
        <taxon>Maltschvirus maltsch</taxon>
    </lineage>
</organism>
<proteinExistence type="predicted"/>
<dbReference type="Gene3D" id="2.60.120.200">
    <property type="match status" value="1"/>
</dbReference>
<gene>
    <name evidence="2" type="ORF">UFOVP1419_35</name>
</gene>
<dbReference type="EMBL" id="LR797377">
    <property type="protein sequence ID" value="CAB4211842.1"/>
    <property type="molecule type" value="Genomic_DNA"/>
</dbReference>
<feature type="domain" description="GH29D-like beta-sandwich" evidence="1">
    <location>
        <begin position="375"/>
        <end position="438"/>
    </location>
</feature>
<dbReference type="Pfam" id="PF13290">
    <property type="entry name" value="CHB_HEX_C_1"/>
    <property type="match status" value="1"/>
</dbReference>
<accession>A0A6J5SE33</accession>
<dbReference type="InterPro" id="IPR059177">
    <property type="entry name" value="GH29D-like_dom"/>
</dbReference>
<name>A0A6J5SE33_9CAUD</name>
<evidence type="ECO:0000259" key="1">
    <source>
        <dbReference type="Pfam" id="PF13290"/>
    </source>
</evidence>